<proteinExistence type="predicted"/>
<evidence type="ECO:0000313" key="2">
    <source>
        <dbReference type="Proteomes" id="UP001164539"/>
    </source>
</evidence>
<comment type="caution">
    <text evidence="1">The sequence shown here is derived from an EMBL/GenBank/DDBJ whole genome shotgun (WGS) entry which is preliminary data.</text>
</comment>
<keyword evidence="2" id="KW-1185">Reference proteome</keyword>
<reference evidence="1 2" key="1">
    <citation type="journal article" date="2023" name="Science">
        <title>Complex scaffold remodeling in plant triterpene biosynthesis.</title>
        <authorList>
            <person name="De La Pena R."/>
            <person name="Hodgson H."/>
            <person name="Liu J.C."/>
            <person name="Stephenson M.J."/>
            <person name="Martin A.C."/>
            <person name="Owen C."/>
            <person name="Harkess A."/>
            <person name="Leebens-Mack J."/>
            <person name="Jimenez L.E."/>
            <person name="Osbourn A."/>
            <person name="Sattely E.S."/>
        </authorList>
    </citation>
    <scope>NUCLEOTIDE SEQUENCE [LARGE SCALE GENOMIC DNA]</scope>
    <source>
        <strain evidence="2">cv. JPN11</strain>
        <tissue evidence="1">Leaf</tissue>
    </source>
</reference>
<accession>A0ACC1YKF0</accession>
<dbReference type="EMBL" id="CM051396">
    <property type="protein sequence ID" value="KAJ4723916.1"/>
    <property type="molecule type" value="Genomic_DNA"/>
</dbReference>
<gene>
    <name evidence="1" type="ORF">OWV82_007236</name>
</gene>
<evidence type="ECO:0000313" key="1">
    <source>
        <dbReference type="EMBL" id="KAJ4723916.1"/>
    </source>
</evidence>
<name>A0ACC1YKF0_MELAZ</name>
<protein>
    <submittedName>
        <fullName evidence="1">Disease resistance protein</fullName>
    </submittedName>
</protein>
<sequence length="1315" mass="149822">MIIQAVLRDAEEKQLTNEAVTIWLDNLRDLAYDAEDILDEFATEALKRKLTAEHDQASTGKFWNLIPNYVNCFNPSTVKFNISMDSKIKTITTRLEDLCKQRIELGLQLIPEGTTTLAQQRLASSSVPTERAVYGRDEDKAKILEMVLSDEASDPNFCVIPIVGMAGVGKTTLAREIYHDKAVADFKFDIKAWVCVSDDFDVLNISRALLESITSEPRDLKTLNEVQVRLKKAVDGKKFLLVLDDVWNENYSSWEVLKSPFMAVAPKSKIIVTTRHRNVASTMGTIELYNLKHLSDEDCWSVFIKHACESKDISAYRISELFRDKVVRKCGGLPLAASTLGGLLRSKRHDEWEDILSSNIWDLPQQSDILPVLRLSYYHLPSHLKRCFAYCALFPKDYEFREKELVFLWMAEGIIQQSRNNKQLEDWGSDCFHNLASRSIFQRSGNFTQTFTMHDLFHDLAQLVSGETNFRMESNKQIRRFQRTRHFSYIREIYENKNIMSSRYPSFVAFSNLLTKFKRLRVLSLRNYYINELPNSIGGLRHLRYLNLAGTRIRSLPESTSSLLNLQILILRDCSRLLKLPSNLRNLINLRHLDIMGANLVRGMPLGMKELKQLQTLSNYIVAKGTGSNLKDLKNLKFLRGELCISGLENVNDSWDAREAALCEKQNLEVLLLEWKSEFDSSRGRVVEENVLGMLQPHENIKKLTIRNYVGGKFPFWIGDRSYSKIEVLKLESCENCRTLPSLGLLNSLKHLTIKGMSGLKSIGFEIFGEDCSNSFQSLETLRFENLLEWVHWNTIKEKEQAEVFSGLRELSIVKCPILSRKLPDRLTSLEKLVISKCAELVVPVSSFPMLCKLELGECKGMSMTISNNSLNIYGCKGMLYNSPTELLRPVTISNILEFAKFLKLGFQRVETLALGYSQHIKPLWKQNDDFQFDKQAQELQILSYPEEVSIEENCVSFLSFPEMNFVPNNLRFLKIVNSTALKALPDGIIQNNAQLERLSIEGCDSLTFIVKGKWPSSLQWLEIWNCQKLQRLVDDEEDSYASSSSSSLLSSSMTLKHLVISNCPELTILSSSSQLFEALEYLRISNCSKLETIPDGLHNLSSLQKIGIGNCPSLVSFPERGLPRNISSVSIFRCEKLKALPNNLHKLDSLQELSIKECPSVISFPEEGFPTNLISLGIADLKICKALMHWGLHRITSLTQLQIDGCHDAECFPDIGGRMILPTSLIYLGIFRLPKLESLSSQCFQSLIFLKFLDIIDCPKLKCFPRVGLPNSLLELNIYDCPPLRKQCNRDKGKEWAKIAHIPHVVIDGKFIYD</sequence>
<dbReference type="Proteomes" id="UP001164539">
    <property type="component" value="Chromosome 3"/>
</dbReference>
<organism evidence="1 2">
    <name type="scientific">Melia azedarach</name>
    <name type="common">Chinaberry tree</name>
    <dbReference type="NCBI Taxonomy" id="155640"/>
    <lineage>
        <taxon>Eukaryota</taxon>
        <taxon>Viridiplantae</taxon>
        <taxon>Streptophyta</taxon>
        <taxon>Embryophyta</taxon>
        <taxon>Tracheophyta</taxon>
        <taxon>Spermatophyta</taxon>
        <taxon>Magnoliopsida</taxon>
        <taxon>eudicotyledons</taxon>
        <taxon>Gunneridae</taxon>
        <taxon>Pentapetalae</taxon>
        <taxon>rosids</taxon>
        <taxon>malvids</taxon>
        <taxon>Sapindales</taxon>
        <taxon>Meliaceae</taxon>
        <taxon>Melia</taxon>
    </lineage>
</organism>